<dbReference type="InterPro" id="IPR001287">
    <property type="entry name" value="NO2-reductase_Cu"/>
</dbReference>
<evidence type="ECO:0000256" key="2">
    <source>
        <dbReference type="ARBA" id="ARBA00001973"/>
    </source>
</evidence>
<sequence length="872" mass="92360">MNPGRGRRSARDHTVVVWLVGALIVAIAHRVVPGSTWLMVHLVLLGAVTHSVFVWSQHFTAALLRNRPDETRARQQNRRLTLLALGTLAVLVGVPATWWWLVVSGAVLVSVAVLWHGWSLWGQLRVALPGRFRIAVWYYVSAAVLLPVGAGFGAVLALGLDATWHWRLLVAHTMTNLLGWIGLTVVGTLITFWPTVLRTRMDDRAEPLAKAVLPWLIGAVLVVVIGAMTGVRAVAVAGLVGYLAGLCVWGRSLVAPLRTRPPREFASASILAAMLWGVAALVITGWVVLLTPPAGWSASATLLATVWAGGFAVQLLTGALSYLLPSVLGGGPRVVRAGARWFDRWAAFRLVAINGGLLLVLAPTPDGVRLLAAGCCVLGAGLFIPLMFGGIRAGVAERRALADEQGAGSRPATGETPPRPSAFTMNGLMAGAMALTIAVSVGMGLGRVTHEDPGGQAVTPTGNTVRVQVKAEGMRFVPDSVAVTAGDRVIIELVNADPAMVHDLKLAGRTTPRLAAGERAELDLGVVSESTQGWCTVVGHRQAGMVLDLQVAGAAPSPEEESHRGGHHHGPARADSAPLQEVVDPVAPPLPEGTVHRVEMRVTEVPLEVAPGVWQRRWTFNGKAVGPTLRGRVGDVFEITLINDGTMGHSIDFHASNLAPDEPMRTIAPGESLVYRFTAQRAGIWLYHCGTPPVSSHIAAGMHGAVIIEPEAGFPEVDREYVVVASEIHLVDGTGDSPGTAADVDAAQAQTDTPDYSVFNGIAHQYIQRPFEARVGEKVRFWVLAAGPNLSTSFHIVGAQFDTVYLEGAYLLKDRVDPFGNVGGGSQALGLEAAQGGFVETVFPEAGHYTVVDHAFLDAERGAIGTVEVTPS</sequence>
<feature type="region of interest" description="Disordered" evidence="13">
    <location>
        <begin position="553"/>
        <end position="577"/>
    </location>
</feature>
<evidence type="ECO:0000256" key="8">
    <source>
        <dbReference type="ARBA" id="ARBA00022737"/>
    </source>
</evidence>
<evidence type="ECO:0000256" key="10">
    <source>
        <dbReference type="ARBA" id="ARBA00023008"/>
    </source>
</evidence>
<evidence type="ECO:0000256" key="5">
    <source>
        <dbReference type="ARBA" id="ARBA00011882"/>
    </source>
</evidence>
<feature type="transmembrane region" description="Helical" evidence="14">
    <location>
        <begin position="370"/>
        <end position="391"/>
    </location>
</feature>
<feature type="transmembrane region" description="Helical" evidence="14">
    <location>
        <begin position="177"/>
        <end position="196"/>
    </location>
</feature>
<keyword evidence="8" id="KW-0677">Repeat</keyword>
<dbReference type="PRINTS" id="PR00695">
    <property type="entry name" value="CUNO2RDTASE"/>
</dbReference>
<dbReference type="InterPro" id="IPR045087">
    <property type="entry name" value="Cu-oxidase_fam"/>
</dbReference>
<dbReference type="InterPro" id="IPR008972">
    <property type="entry name" value="Cupredoxin"/>
</dbReference>
<dbReference type="Proteomes" id="UP000280935">
    <property type="component" value="Unassembled WGS sequence"/>
</dbReference>
<comment type="cofactor">
    <cofactor evidence="2 12">
        <name>Cu(2+)</name>
        <dbReference type="ChEBI" id="CHEBI:29036"/>
    </cofactor>
</comment>
<feature type="domain" description="Plastocyanin-like" evidence="15">
    <location>
        <begin position="603"/>
        <end position="712"/>
    </location>
</feature>
<evidence type="ECO:0000313" key="17">
    <source>
        <dbReference type="Proteomes" id="UP000280935"/>
    </source>
</evidence>
<gene>
    <name evidence="16" type="ORF">EII35_07850</name>
</gene>
<keyword evidence="7 12" id="KW-0479">Metal-binding</keyword>
<evidence type="ECO:0000259" key="15">
    <source>
        <dbReference type="Pfam" id="PF07732"/>
    </source>
</evidence>
<evidence type="ECO:0000256" key="1">
    <source>
        <dbReference type="ARBA" id="ARBA00001960"/>
    </source>
</evidence>
<keyword evidence="9" id="KW-0560">Oxidoreductase</keyword>
<evidence type="ECO:0000256" key="11">
    <source>
        <dbReference type="ARBA" id="ARBA00049340"/>
    </source>
</evidence>
<dbReference type="GO" id="GO:0050421">
    <property type="term" value="F:nitrite reductase (NO-forming) activity"/>
    <property type="evidence" value="ECO:0007669"/>
    <property type="project" value="UniProtKB-EC"/>
</dbReference>
<dbReference type="GO" id="GO:0005507">
    <property type="term" value="F:copper ion binding"/>
    <property type="evidence" value="ECO:0007669"/>
    <property type="project" value="InterPro"/>
</dbReference>
<feature type="transmembrane region" description="Helical" evidence="14">
    <location>
        <begin position="427"/>
        <end position="446"/>
    </location>
</feature>
<dbReference type="PANTHER" id="PTHR11709">
    <property type="entry name" value="MULTI-COPPER OXIDASE"/>
    <property type="match status" value="1"/>
</dbReference>
<keyword evidence="14" id="KW-0812">Transmembrane</keyword>
<keyword evidence="10 12" id="KW-0186">Copper</keyword>
<dbReference type="EC" id="1.7.2.1" evidence="5"/>
<reference evidence="16 17" key="1">
    <citation type="submission" date="2018-11" db="EMBL/GenBank/DDBJ databases">
        <title>Genomes From Bacteria Associated with the Canine Oral Cavity: a Test Case for Automated Genome-Based Taxonomic Assignment.</title>
        <authorList>
            <person name="Coil D.A."/>
            <person name="Jospin G."/>
            <person name="Darling A.E."/>
            <person name="Wallis C."/>
            <person name="Davis I.J."/>
            <person name="Harris S."/>
            <person name="Eisen J.A."/>
            <person name="Holcombe L.J."/>
            <person name="O'Flynn C."/>
        </authorList>
    </citation>
    <scope>NUCLEOTIDE SEQUENCE [LARGE SCALE GENOMIC DNA]</scope>
    <source>
        <strain evidence="16 17">OH2822_COT-296</strain>
    </source>
</reference>
<dbReference type="OrthoDB" id="345021at2"/>
<comment type="cofactor">
    <cofactor evidence="1 12">
        <name>Cu(+)</name>
        <dbReference type="ChEBI" id="CHEBI:49552"/>
    </cofactor>
</comment>
<evidence type="ECO:0000256" key="7">
    <source>
        <dbReference type="ARBA" id="ARBA00022723"/>
    </source>
</evidence>
<dbReference type="CDD" id="cd11020">
    <property type="entry name" value="CuRO_1_CuNIR"/>
    <property type="match status" value="1"/>
</dbReference>
<comment type="catalytic activity">
    <reaction evidence="11">
        <text>nitric oxide + Fe(III)-[cytochrome c] + H2O = Fe(II)-[cytochrome c] + nitrite + 2 H(+)</text>
        <dbReference type="Rhea" id="RHEA:15233"/>
        <dbReference type="Rhea" id="RHEA-COMP:10350"/>
        <dbReference type="Rhea" id="RHEA-COMP:14399"/>
        <dbReference type="ChEBI" id="CHEBI:15377"/>
        <dbReference type="ChEBI" id="CHEBI:15378"/>
        <dbReference type="ChEBI" id="CHEBI:16301"/>
        <dbReference type="ChEBI" id="CHEBI:16480"/>
        <dbReference type="ChEBI" id="CHEBI:29033"/>
        <dbReference type="ChEBI" id="CHEBI:29034"/>
        <dbReference type="EC" id="1.7.2.1"/>
    </reaction>
</comment>
<proteinExistence type="inferred from homology"/>
<dbReference type="RefSeq" id="WP_125227913.1">
    <property type="nucleotide sequence ID" value="NZ_RQYT01000015.1"/>
</dbReference>
<evidence type="ECO:0000256" key="13">
    <source>
        <dbReference type="SAM" id="MobiDB-lite"/>
    </source>
</evidence>
<comment type="similarity">
    <text evidence="3">Belongs to the multicopper oxidase family.</text>
</comment>
<feature type="binding site" description="type 1 copper site" evidence="12">
    <location>
        <position position="854"/>
    </location>
    <ligand>
        <name>Cu cation</name>
        <dbReference type="ChEBI" id="CHEBI:23378"/>
        <label>1</label>
    </ligand>
</feature>
<name>A0A3P1WUM2_9ACTN</name>
<evidence type="ECO:0000256" key="6">
    <source>
        <dbReference type="ARBA" id="ARBA00017290"/>
    </source>
</evidence>
<feature type="transmembrane region" description="Helical" evidence="14">
    <location>
        <begin position="208"/>
        <end position="228"/>
    </location>
</feature>
<evidence type="ECO:0000313" key="16">
    <source>
        <dbReference type="EMBL" id="RRD49507.1"/>
    </source>
</evidence>
<evidence type="ECO:0000256" key="14">
    <source>
        <dbReference type="SAM" id="Phobius"/>
    </source>
</evidence>
<comment type="caution">
    <text evidence="16">The sequence shown here is derived from an EMBL/GenBank/DDBJ whole genome shotgun (WGS) entry which is preliminary data.</text>
</comment>
<feature type="transmembrane region" description="Helical" evidence="14">
    <location>
        <begin position="38"/>
        <end position="59"/>
    </location>
</feature>
<comment type="subunit">
    <text evidence="4">Homotrimer.</text>
</comment>
<feature type="region of interest" description="Disordered" evidence="13">
    <location>
        <begin position="402"/>
        <end position="423"/>
    </location>
</feature>
<evidence type="ECO:0000256" key="9">
    <source>
        <dbReference type="ARBA" id="ARBA00023002"/>
    </source>
</evidence>
<feature type="transmembrane region" description="Helical" evidence="14">
    <location>
        <begin position="106"/>
        <end position="124"/>
    </location>
</feature>
<dbReference type="PANTHER" id="PTHR11709:SF394">
    <property type="entry name" value="FI03373P-RELATED"/>
    <property type="match status" value="1"/>
</dbReference>
<feature type="binding site" description="type 1 copper site" evidence="12">
    <location>
        <position position="689"/>
    </location>
    <ligand>
        <name>Cu cation</name>
        <dbReference type="ChEBI" id="CHEBI:23378"/>
        <label>1</label>
    </ligand>
</feature>
<evidence type="ECO:0000256" key="12">
    <source>
        <dbReference type="PIRSR" id="PIRSR601287-1"/>
    </source>
</evidence>
<feature type="transmembrane region" description="Helical" evidence="14">
    <location>
        <begin position="12"/>
        <end position="32"/>
    </location>
</feature>
<evidence type="ECO:0000256" key="3">
    <source>
        <dbReference type="ARBA" id="ARBA00010609"/>
    </source>
</evidence>
<feature type="transmembrane region" description="Helical" evidence="14">
    <location>
        <begin position="345"/>
        <end position="364"/>
    </location>
</feature>
<dbReference type="AlphaFoldDB" id="A0A3P1WUM2"/>
<dbReference type="Pfam" id="PF07732">
    <property type="entry name" value="Cu-oxidase_3"/>
    <property type="match status" value="1"/>
</dbReference>
<dbReference type="InterPro" id="IPR011707">
    <property type="entry name" value="Cu-oxidase-like_N"/>
</dbReference>
<dbReference type="CDD" id="cd04208">
    <property type="entry name" value="CuRO_2_CuNIR"/>
    <property type="match status" value="1"/>
</dbReference>
<keyword evidence="14" id="KW-1133">Transmembrane helix</keyword>
<evidence type="ECO:0000256" key="4">
    <source>
        <dbReference type="ARBA" id="ARBA00011233"/>
    </source>
</evidence>
<feature type="binding site" description="type 1 copper site" evidence="12">
    <location>
        <position position="654"/>
    </location>
    <ligand>
        <name>Cu cation</name>
        <dbReference type="ChEBI" id="CHEBI:23378"/>
        <label>1</label>
    </ligand>
</feature>
<feature type="transmembrane region" description="Helical" evidence="14">
    <location>
        <begin position="266"/>
        <end position="289"/>
    </location>
</feature>
<dbReference type="EMBL" id="RQYT01000015">
    <property type="protein sequence ID" value="RRD49507.1"/>
    <property type="molecule type" value="Genomic_DNA"/>
</dbReference>
<feature type="transmembrane region" description="Helical" evidence="14">
    <location>
        <begin position="80"/>
        <end position="100"/>
    </location>
</feature>
<protein>
    <recommendedName>
        <fullName evidence="6">Copper-containing nitrite reductase</fullName>
        <ecNumber evidence="5">1.7.2.1</ecNumber>
    </recommendedName>
</protein>
<organism evidence="16 17">
    <name type="scientific">Arachnia propionica</name>
    <dbReference type="NCBI Taxonomy" id="1750"/>
    <lineage>
        <taxon>Bacteria</taxon>
        <taxon>Bacillati</taxon>
        <taxon>Actinomycetota</taxon>
        <taxon>Actinomycetes</taxon>
        <taxon>Propionibacteriales</taxon>
        <taxon>Propionibacteriaceae</taxon>
        <taxon>Arachnia</taxon>
    </lineage>
</organism>
<feature type="transmembrane region" description="Helical" evidence="14">
    <location>
        <begin position="301"/>
        <end position="324"/>
    </location>
</feature>
<feature type="transmembrane region" description="Helical" evidence="14">
    <location>
        <begin position="234"/>
        <end position="254"/>
    </location>
</feature>
<keyword evidence="14" id="KW-0472">Membrane</keyword>
<dbReference type="Gene3D" id="2.60.40.420">
    <property type="entry name" value="Cupredoxins - blue copper proteins"/>
    <property type="match status" value="3"/>
</dbReference>
<feature type="transmembrane region" description="Helical" evidence="14">
    <location>
        <begin position="136"/>
        <end position="157"/>
    </location>
</feature>
<feature type="binding site" description="type 1 copper site" evidence="12">
    <location>
        <position position="702"/>
    </location>
    <ligand>
        <name>Cu cation</name>
        <dbReference type="ChEBI" id="CHEBI:23378"/>
        <label>1</label>
    </ligand>
</feature>
<feature type="binding site" description="type 1 copper site" evidence="12">
    <location>
        <position position="697"/>
    </location>
    <ligand>
        <name>Cu cation</name>
        <dbReference type="ChEBI" id="CHEBI:23378"/>
        <label>1</label>
    </ligand>
</feature>
<feature type="binding site" description="type 1 copper site" evidence="12">
    <location>
        <position position="649"/>
    </location>
    <ligand>
        <name>Cu cation</name>
        <dbReference type="ChEBI" id="CHEBI:23378"/>
        <label>1</label>
    </ligand>
</feature>
<feature type="binding site" description="type 1 copper site" evidence="12">
    <location>
        <position position="688"/>
    </location>
    <ligand>
        <name>Cu cation</name>
        <dbReference type="ChEBI" id="CHEBI:23378"/>
        <label>1</label>
    </ligand>
</feature>
<accession>A0A3P1WUM2</accession>
<dbReference type="SUPFAM" id="SSF49503">
    <property type="entry name" value="Cupredoxins"/>
    <property type="match status" value="3"/>
</dbReference>